<keyword evidence="2" id="KW-0238">DNA-binding</keyword>
<dbReference type="InterPro" id="IPR000524">
    <property type="entry name" value="Tscrpt_reg_HTH_GntR"/>
</dbReference>
<dbReference type="Gene3D" id="1.10.10.10">
    <property type="entry name" value="Winged helix-like DNA-binding domain superfamily/Winged helix DNA-binding domain"/>
    <property type="match status" value="1"/>
</dbReference>
<name>A0ABV9RQQ5_9PSEU</name>
<dbReference type="SMART" id="SM00345">
    <property type="entry name" value="HTH_GNTR"/>
    <property type="match status" value="1"/>
</dbReference>
<comment type="caution">
    <text evidence="5">The sequence shown here is derived from an EMBL/GenBank/DDBJ whole genome shotgun (WGS) entry which is preliminary data.</text>
</comment>
<dbReference type="InterPro" id="IPR028978">
    <property type="entry name" value="Chorismate_lyase_/UTRA_dom_sf"/>
</dbReference>
<evidence type="ECO:0000256" key="1">
    <source>
        <dbReference type="ARBA" id="ARBA00023015"/>
    </source>
</evidence>
<sequence>MTRRAVDRHSAVPLWSQVQEDLRRRVGLGEFDTVFPGENTLVADYDVSRNTIREALRGLRAEGLVTAERGRAPRVRRAEVEQPLGTLYSLFASVEAAGLTQRSEVRVLDLRADGVVAVHLGLEESTPLVHLERLRRAGDAPLAVDRVWLPASVASPLLDADFTHTSLYTELARRTGTRLESGHERIRALMPTGREQELLECPDRTAVFVIERTGIAAGRPVEWRQTVVRGDRFAFEAQFSARGFHLGIAPSTPSLHPAATAS</sequence>
<dbReference type="SUPFAM" id="SSF46785">
    <property type="entry name" value="Winged helix' DNA-binding domain"/>
    <property type="match status" value="1"/>
</dbReference>
<organism evidence="5 6">
    <name type="scientific">Actinomycetospora chibensis</name>
    <dbReference type="NCBI Taxonomy" id="663606"/>
    <lineage>
        <taxon>Bacteria</taxon>
        <taxon>Bacillati</taxon>
        <taxon>Actinomycetota</taxon>
        <taxon>Actinomycetes</taxon>
        <taxon>Pseudonocardiales</taxon>
        <taxon>Pseudonocardiaceae</taxon>
        <taxon>Actinomycetospora</taxon>
    </lineage>
</organism>
<keyword evidence="1" id="KW-0805">Transcription regulation</keyword>
<dbReference type="InterPro" id="IPR050679">
    <property type="entry name" value="Bact_HTH_transcr_reg"/>
</dbReference>
<keyword evidence="3" id="KW-0804">Transcription</keyword>
<dbReference type="PANTHER" id="PTHR44846:SF1">
    <property type="entry name" value="MANNOSYL-D-GLYCERATE TRANSPORT_METABOLISM SYSTEM REPRESSOR MNGR-RELATED"/>
    <property type="match status" value="1"/>
</dbReference>
<dbReference type="InterPro" id="IPR011663">
    <property type="entry name" value="UTRA"/>
</dbReference>
<dbReference type="PROSITE" id="PS50949">
    <property type="entry name" value="HTH_GNTR"/>
    <property type="match status" value="1"/>
</dbReference>
<dbReference type="PRINTS" id="PR00035">
    <property type="entry name" value="HTHGNTR"/>
</dbReference>
<dbReference type="InterPro" id="IPR036388">
    <property type="entry name" value="WH-like_DNA-bd_sf"/>
</dbReference>
<gene>
    <name evidence="5" type="ORF">ACFPEL_29420</name>
</gene>
<dbReference type="EMBL" id="JBHSIM010000067">
    <property type="protein sequence ID" value="MFC4836554.1"/>
    <property type="molecule type" value="Genomic_DNA"/>
</dbReference>
<proteinExistence type="predicted"/>
<dbReference type="RefSeq" id="WP_274192558.1">
    <property type="nucleotide sequence ID" value="NZ_BAABHN010000067.1"/>
</dbReference>
<evidence type="ECO:0000313" key="5">
    <source>
        <dbReference type="EMBL" id="MFC4836554.1"/>
    </source>
</evidence>
<dbReference type="PANTHER" id="PTHR44846">
    <property type="entry name" value="MANNOSYL-D-GLYCERATE TRANSPORT/METABOLISM SYSTEM REPRESSOR MNGR-RELATED"/>
    <property type="match status" value="1"/>
</dbReference>
<keyword evidence="6" id="KW-1185">Reference proteome</keyword>
<dbReference type="Gene3D" id="3.40.1410.10">
    <property type="entry name" value="Chorismate lyase-like"/>
    <property type="match status" value="1"/>
</dbReference>
<dbReference type="SUPFAM" id="SSF64288">
    <property type="entry name" value="Chorismate lyase-like"/>
    <property type="match status" value="1"/>
</dbReference>
<dbReference type="Proteomes" id="UP001595909">
    <property type="component" value="Unassembled WGS sequence"/>
</dbReference>
<dbReference type="Pfam" id="PF00392">
    <property type="entry name" value="GntR"/>
    <property type="match status" value="1"/>
</dbReference>
<dbReference type="InterPro" id="IPR036390">
    <property type="entry name" value="WH_DNA-bd_sf"/>
</dbReference>
<evidence type="ECO:0000256" key="3">
    <source>
        <dbReference type="ARBA" id="ARBA00023163"/>
    </source>
</evidence>
<reference evidence="6" key="1">
    <citation type="journal article" date="2019" name="Int. J. Syst. Evol. Microbiol.">
        <title>The Global Catalogue of Microorganisms (GCM) 10K type strain sequencing project: providing services to taxonomists for standard genome sequencing and annotation.</title>
        <authorList>
            <consortium name="The Broad Institute Genomics Platform"/>
            <consortium name="The Broad Institute Genome Sequencing Center for Infectious Disease"/>
            <person name="Wu L."/>
            <person name="Ma J."/>
        </authorList>
    </citation>
    <scope>NUCLEOTIDE SEQUENCE [LARGE SCALE GENOMIC DNA]</scope>
    <source>
        <strain evidence="6">CCUG 50347</strain>
    </source>
</reference>
<evidence type="ECO:0000256" key="2">
    <source>
        <dbReference type="ARBA" id="ARBA00023125"/>
    </source>
</evidence>
<dbReference type="Pfam" id="PF07702">
    <property type="entry name" value="UTRA"/>
    <property type="match status" value="1"/>
</dbReference>
<feature type="domain" description="HTH gntR-type" evidence="4">
    <location>
        <begin position="12"/>
        <end position="78"/>
    </location>
</feature>
<dbReference type="CDD" id="cd07377">
    <property type="entry name" value="WHTH_GntR"/>
    <property type="match status" value="1"/>
</dbReference>
<accession>A0ABV9RQQ5</accession>
<evidence type="ECO:0000259" key="4">
    <source>
        <dbReference type="PROSITE" id="PS50949"/>
    </source>
</evidence>
<evidence type="ECO:0000313" key="6">
    <source>
        <dbReference type="Proteomes" id="UP001595909"/>
    </source>
</evidence>
<dbReference type="SMART" id="SM00866">
    <property type="entry name" value="UTRA"/>
    <property type="match status" value="1"/>
</dbReference>
<protein>
    <submittedName>
        <fullName evidence="5">GntR family transcriptional regulator</fullName>
    </submittedName>
</protein>